<dbReference type="EMBL" id="HBUE01041231">
    <property type="protein sequence ID" value="CAG6460771.1"/>
    <property type="molecule type" value="Transcribed_RNA"/>
</dbReference>
<feature type="signal peptide" evidence="1">
    <location>
        <begin position="1"/>
        <end position="21"/>
    </location>
</feature>
<accession>A0A8D8ANU4</accession>
<name>A0A8D8ANU4_CULPI</name>
<protein>
    <submittedName>
        <fullName evidence="2">(northern house mosquito) hypothetical protein</fullName>
    </submittedName>
</protein>
<dbReference type="AlphaFoldDB" id="A0A8D8ANU4"/>
<sequence length="111" mass="13044">MIFFLITLFSIILLTLHESRSAEREGMSVGAVNINKQNKTKNRGERLRDLEHYHLCFKIVFLSVSACLLHIKLFWLRHLFPPFMWSFPSLTKTFNVTIMLNRVFPLMDGTN</sequence>
<proteinExistence type="predicted"/>
<evidence type="ECO:0000313" key="2">
    <source>
        <dbReference type="EMBL" id="CAG6460771.1"/>
    </source>
</evidence>
<reference evidence="2" key="1">
    <citation type="submission" date="2021-05" db="EMBL/GenBank/DDBJ databases">
        <authorList>
            <person name="Alioto T."/>
            <person name="Alioto T."/>
            <person name="Gomez Garrido J."/>
        </authorList>
    </citation>
    <scope>NUCLEOTIDE SEQUENCE</scope>
</reference>
<evidence type="ECO:0000256" key="1">
    <source>
        <dbReference type="SAM" id="SignalP"/>
    </source>
</evidence>
<feature type="chain" id="PRO_5034017317" evidence="1">
    <location>
        <begin position="22"/>
        <end position="111"/>
    </location>
</feature>
<keyword evidence="1" id="KW-0732">Signal</keyword>
<organism evidence="2">
    <name type="scientific">Culex pipiens</name>
    <name type="common">House mosquito</name>
    <dbReference type="NCBI Taxonomy" id="7175"/>
    <lineage>
        <taxon>Eukaryota</taxon>
        <taxon>Metazoa</taxon>
        <taxon>Ecdysozoa</taxon>
        <taxon>Arthropoda</taxon>
        <taxon>Hexapoda</taxon>
        <taxon>Insecta</taxon>
        <taxon>Pterygota</taxon>
        <taxon>Neoptera</taxon>
        <taxon>Endopterygota</taxon>
        <taxon>Diptera</taxon>
        <taxon>Nematocera</taxon>
        <taxon>Culicoidea</taxon>
        <taxon>Culicidae</taxon>
        <taxon>Culicinae</taxon>
        <taxon>Culicini</taxon>
        <taxon>Culex</taxon>
        <taxon>Culex</taxon>
    </lineage>
</organism>